<comment type="catalytic activity">
    <reaction evidence="15">
        <text>K(+)(in) = K(+)(out)</text>
        <dbReference type="Rhea" id="RHEA:29463"/>
        <dbReference type="ChEBI" id="CHEBI:29103"/>
    </reaction>
</comment>
<name>A0A8K1GR08_9PASS</name>
<evidence type="ECO:0000256" key="2">
    <source>
        <dbReference type="ARBA" id="ARBA00006666"/>
    </source>
</evidence>
<protein>
    <recommendedName>
        <fullName evidence="19">Potassium channel domain-containing protein</fullName>
    </recommendedName>
</protein>
<dbReference type="SUPFAM" id="SSF81324">
    <property type="entry name" value="Voltage-gated potassium channels"/>
    <property type="match status" value="2"/>
</dbReference>
<feature type="transmembrane region" description="Helical" evidence="18">
    <location>
        <begin position="196"/>
        <end position="218"/>
    </location>
</feature>
<organism evidence="20 21">
    <name type="scientific">Zosterops borbonicus</name>
    <dbReference type="NCBI Taxonomy" id="364589"/>
    <lineage>
        <taxon>Eukaryota</taxon>
        <taxon>Metazoa</taxon>
        <taxon>Chordata</taxon>
        <taxon>Craniata</taxon>
        <taxon>Vertebrata</taxon>
        <taxon>Euteleostomi</taxon>
        <taxon>Archelosauria</taxon>
        <taxon>Archosauria</taxon>
        <taxon>Dinosauria</taxon>
        <taxon>Saurischia</taxon>
        <taxon>Theropoda</taxon>
        <taxon>Coelurosauria</taxon>
        <taxon>Aves</taxon>
        <taxon>Neognathae</taxon>
        <taxon>Neoaves</taxon>
        <taxon>Telluraves</taxon>
        <taxon>Australaves</taxon>
        <taxon>Passeriformes</taxon>
        <taxon>Sylvioidea</taxon>
        <taxon>Zosteropidae</taxon>
        <taxon>Zosterops</taxon>
    </lineage>
</organism>
<evidence type="ECO:0000259" key="19">
    <source>
        <dbReference type="Pfam" id="PF07885"/>
    </source>
</evidence>
<feature type="coiled-coil region" evidence="17">
    <location>
        <begin position="45"/>
        <end position="72"/>
    </location>
</feature>
<dbReference type="PANTHER" id="PTHR11003">
    <property type="entry name" value="POTASSIUM CHANNEL, SUBFAMILY K"/>
    <property type="match status" value="1"/>
</dbReference>
<evidence type="ECO:0000313" key="20">
    <source>
        <dbReference type="EMBL" id="TRZ22768.1"/>
    </source>
</evidence>
<proteinExistence type="inferred from homology"/>
<comment type="caution">
    <text evidence="20">The sequence shown here is derived from an EMBL/GenBank/DDBJ whole genome shotgun (WGS) entry which is preliminary data.</text>
</comment>
<evidence type="ECO:0000256" key="17">
    <source>
        <dbReference type="SAM" id="Coils"/>
    </source>
</evidence>
<dbReference type="PRINTS" id="PR01333">
    <property type="entry name" value="2POREKCHANEL"/>
</dbReference>
<evidence type="ECO:0000256" key="16">
    <source>
        <dbReference type="RuleBase" id="RU003857"/>
    </source>
</evidence>
<comment type="subcellular location">
    <subcellularLocation>
        <location evidence="1">Cell membrane</location>
        <topology evidence="1">Multi-pass membrane protein</topology>
    </subcellularLocation>
</comment>
<feature type="transmembrane region" description="Helical" evidence="18">
    <location>
        <begin position="22"/>
        <end position="43"/>
    </location>
</feature>
<dbReference type="PRINTS" id="PR01588">
    <property type="entry name" value="THIKCHANNEL"/>
</dbReference>
<sequence>MACRGACCCSSAGRLNADNARFLLLAVLIVLYMLCGAAVFSAIELPTEREAKERWEERLENFTRRHNLSRAELRHFLREYEQASVAGIRVDDIRPRWDFTGAFYFVGTVVSTIGFGMTTPATVGGKIFLIFYGLIGCAGTILFFNLFLERLITVIAYIMKSCHERQLRRKGVLPHNGRRGSGTSEVDSLAGWKPSVYYVMLILCVASLIISCCASAMYTPIEGWSYFDSLYFCFVAFSTIGFGDL</sequence>
<comment type="similarity">
    <text evidence="2 16">Belongs to the two pore domain potassium channel (TC 1.A.1.8) family.</text>
</comment>
<evidence type="ECO:0000256" key="1">
    <source>
        <dbReference type="ARBA" id="ARBA00004651"/>
    </source>
</evidence>
<keyword evidence="10" id="KW-0630">Potassium</keyword>
<evidence type="ECO:0000256" key="11">
    <source>
        <dbReference type="ARBA" id="ARBA00022989"/>
    </source>
</evidence>
<evidence type="ECO:0000256" key="9">
    <source>
        <dbReference type="ARBA" id="ARBA00022882"/>
    </source>
</evidence>
<keyword evidence="17" id="KW-0175">Coiled coil</keyword>
<dbReference type="Pfam" id="PF07885">
    <property type="entry name" value="Ion_trans_2"/>
    <property type="match status" value="2"/>
</dbReference>
<reference evidence="20" key="1">
    <citation type="submission" date="2019-04" db="EMBL/GenBank/DDBJ databases">
        <title>Genome assembly of Zosterops borbonicus 15179.</title>
        <authorList>
            <person name="Leroy T."/>
            <person name="Anselmetti Y."/>
            <person name="Tilak M.-K."/>
            <person name="Nabholz B."/>
        </authorList>
    </citation>
    <scope>NUCLEOTIDE SEQUENCE</scope>
    <source>
        <strain evidence="20">HGM_15179</strain>
        <tissue evidence="20">Muscle</tissue>
    </source>
</reference>
<dbReference type="InterPro" id="IPR005410">
    <property type="entry name" value="2pore_dom_K_chnl_THIK"/>
</dbReference>
<evidence type="ECO:0000256" key="3">
    <source>
        <dbReference type="ARBA" id="ARBA00022448"/>
    </source>
</evidence>
<evidence type="ECO:0000256" key="14">
    <source>
        <dbReference type="ARBA" id="ARBA00023303"/>
    </source>
</evidence>
<keyword evidence="12 16" id="KW-0406">Ion transport</keyword>
<dbReference type="Proteomes" id="UP000796761">
    <property type="component" value="Unassembled WGS sequence"/>
</dbReference>
<evidence type="ECO:0000256" key="12">
    <source>
        <dbReference type="ARBA" id="ARBA00023065"/>
    </source>
</evidence>
<dbReference type="InterPro" id="IPR013099">
    <property type="entry name" value="K_chnl_dom"/>
</dbReference>
<evidence type="ECO:0000313" key="21">
    <source>
        <dbReference type="Proteomes" id="UP000796761"/>
    </source>
</evidence>
<dbReference type="AlphaFoldDB" id="A0A8K1GR08"/>
<evidence type="ECO:0000256" key="15">
    <source>
        <dbReference type="ARBA" id="ARBA00034430"/>
    </source>
</evidence>
<keyword evidence="14 16" id="KW-0407">Ion channel</keyword>
<dbReference type="GO" id="GO:0046872">
    <property type="term" value="F:metal ion binding"/>
    <property type="evidence" value="ECO:0007669"/>
    <property type="project" value="UniProtKB-KW"/>
</dbReference>
<evidence type="ECO:0000256" key="13">
    <source>
        <dbReference type="ARBA" id="ARBA00023136"/>
    </source>
</evidence>
<dbReference type="InterPro" id="IPR003280">
    <property type="entry name" value="2pore_dom_K_chnl"/>
</dbReference>
<gene>
    <name evidence="20" type="ORF">HGM15179_004381</name>
</gene>
<feature type="domain" description="Potassium channel" evidence="19">
    <location>
        <begin position="201"/>
        <end position="245"/>
    </location>
</feature>
<evidence type="ECO:0000256" key="18">
    <source>
        <dbReference type="SAM" id="Phobius"/>
    </source>
</evidence>
<keyword evidence="3 16" id="KW-0813">Transport</keyword>
<dbReference type="Gene3D" id="1.10.287.70">
    <property type="match status" value="1"/>
</dbReference>
<dbReference type="PANTHER" id="PTHR11003:SF57">
    <property type="entry name" value="POTASSIUM CHANNEL SUBFAMILY K MEMBER 13"/>
    <property type="match status" value="1"/>
</dbReference>
<dbReference type="GO" id="GO:0034702">
    <property type="term" value="C:monoatomic ion channel complex"/>
    <property type="evidence" value="ECO:0007669"/>
    <property type="project" value="UniProtKB-KW"/>
</dbReference>
<evidence type="ECO:0000256" key="10">
    <source>
        <dbReference type="ARBA" id="ARBA00022958"/>
    </source>
</evidence>
<keyword evidence="13 18" id="KW-0472">Membrane</keyword>
<keyword evidence="6 16" id="KW-0812">Transmembrane</keyword>
<feature type="transmembrane region" description="Helical" evidence="18">
    <location>
        <begin position="102"/>
        <end position="123"/>
    </location>
</feature>
<evidence type="ECO:0000256" key="4">
    <source>
        <dbReference type="ARBA" id="ARBA00022475"/>
    </source>
</evidence>
<dbReference type="FunFam" id="1.10.287.70:FF:000070">
    <property type="entry name" value="Potassium channel, subfamily K, member 12 like"/>
    <property type="match status" value="1"/>
</dbReference>
<keyword evidence="5" id="KW-0633">Potassium transport</keyword>
<feature type="non-terminal residue" evidence="20">
    <location>
        <position position="1"/>
    </location>
</feature>
<dbReference type="EMBL" id="SWJQ01000089">
    <property type="protein sequence ID" value="TRZ22768.1"/>
    <property type="molecule type" value="Genomic_DNA"/>
</dbReference>
<feature type="transmembrane region" description="Helical" evidence="18">
    <location>
        <begin position="129"/>
        <end position="159"/>
    </location>
</feature>
<evidence type="ECO:0000256" key="6">
    <source>
        <dbReference type="ARBA" id="ARBA00022692"/>
    </source>
</evidence>
<dbReference type="OrthoDB" id="297496at2759"/>
<keyword evidence="7" id="KW-0479">Metal-binding</keyword>
<evidence type="ECO:0000256" key="7">
    <source>
        <dbReference type="ARBA" id="ARBA00022723"/>
    </source>
</evidence>
<dbReference type="GO" id="GO:0022841">
    <property type="term" value="F:potassium ion leak channel activity"/>
    <property type="evidence" value="ECO:0007669"/>
    <property type="project" value="TreeGrafter"/>
</dbReference>
<evidence type="ECO:0000256" key="8">
    <source>
        <dbReference type="ARBA" id="ARBA00022826"/>
    </source>
</evidence>
<keyword evidence="4" id="KW-1003">Cell membrane</keyword>
<keyword evidence="8" id="KW-0631">Potassium channel</keyword>
<keyword evidence="9" id="KW-0851">Voltage-gated channel</keyword>
<keyword evidence="11 18" id="KW-1133">Transmembrane helix</keyword>
<evidence type="ECO:0000256" key="5">
    <source>
        <dbReference type="ARBA" id="ARBA00022538"/>
    </source>
</evidence>
<keyword evidence="21" id="KW-1185">Reference proteome</keyword>
<dbReference type="GO" id="GO:0015271">
    <property type="term" value="F:outward rectifier potassium channel activity"/>
    <property type="evidence" value="ECO:0007669"/>
    <property type="project" value="TreeGrafter"/>
</dbReference>
<feature type="domain" description="Potassium channel" evidence="19">
    <location>
        <begin position="86"/>
        <end position="151"/>
    </location>
</feature>
<accession>A0A8K1GR08</accession>
<dbReference type="GO" id="GO:0005886">
    <property type="term" value="C:plasma membrane"/>
    <property type="evidence" value="ECO:0007669"/>
    <property type="project" value="UniProtKB-SubCell"/>
</dbReference>
<dbReference type="GO" id="GO:0030322">
    <property type="term" value="P:stabilization of membrane potential"/>
    <property type="evidence" value="ECO:0007669"/>
    <property type="project" value="TreeGrafter"/>
</dbReference>